<accession>A0A940SL93</accession>
<keyword evidence="1" id="KW-0472">Membrane</keyword>
<comment type="caution">
    <text evidence="2">The sequence shown here is derived from an EMBL/GenBank/DDBJ whole genome shotgun (WGS) entry which is preliminary data.</text>
</comment>
<keyword evidence="1" id="KW-0812">Transmembrane</keyword>
<feature type="transmembrane region" description="Helical" evidence="1">
    <location>
        <begin position="12"/>
        <end position="29"/>
    </location>
</feature>
<dbReference type="EMBL" id="JAGIYQ010000020">
    <property type="protein sequence ID" value="MBP0727231.1"/>
    <property type="molecule type" value="Genomic_DNA"/>
</dbReference>
<organism evidence="2 3">
    <name type="scientific">Gottfriedia endophytica</name>
    <dbReference type="NCBI Taxonomy" id="2820819"/>
    <lineage>
        <taxon>Bacteria</taxon>
        <taxon>Bacillati</taxon>
        <taxon>Bacillota</taxon>
        <taxon>Bacilli</taxon>
        <taxon>Bacillales</taxon>
        <taxon>Bacillaceae</taxon>
        <taxon>Gottfriedia</taxon>
    </lineage>
</organism>
<dbReference type="AlphaFoldDB" id="A0A940SL93"/>
<proteinExistence type="predicted"/>
<evidence type="ECO:0000313" key="3">
    <source>
        <dbReference type="Proteomes" id="UP000682134"/>
    </source>
</evidence>
<evidence type="ECO:0000256" key="1">
    <source>
        <dbReference type="SAM" id="Phobius"/>
    </source>
</evidence>
<feature type="transmembrane region" description="Helical" evidence="1">
    <location>
        <begin position="41"/>
        <end position="64"/>
    </location>
</feature>
<evidence type="ECO:0000313" key="2">
    <source>
        <dbReference type="EMBL" id="MBP0727231.1"/>
    </source>
</evidence>
<keyword evidence="3" id="KW-1185">Reference proteome</keyword>
<reference evidence="2" key="1">
    <citation type="submission" date="2021-04" db="EMBL/GenBank/DDBJ databases">
        <title>Genome seq and assembly of Bacillus sp.</title>
        <authorList>
            <person name="Chhetri G."/>
        </authorList>
    </citation>
    <scope>NUCLEOTIDE SEQUENCE</scope>
    <source>
        <strain evidence="2">RG28</strain>
    </source>
</reference>
<sequence length="89" mass="10045">MLKSKNIGFHSFLYSVLVIGIAAFVGLGLNVRDEVYMFSPLMALLVTMLLTGEAFSTGHAVTWANSFKNFIKRIIIRFVLTHFTIQNDF</sequence>
<protein>
    <submittedName>
        <fullName evidence="2">Uncharacterized protein</fullName>
    </submittedName>
</protein>
<name>A0A940SL93_9BACI</name>
<dbReference type="Proteomes" id="UP000682134">
    <property type="component" value="Unassembled WGS sequence"/>
</dbReference>
<gene>
    <name evidence="2" type="ORF">J5Y03_18945</name>
</gene>
<keyword evidence="1" id="KW-1133">Transmembrane helix</keyword>
<dbReference type="RefSeq" id="WP_209407566.1">
    <property type="nucleotide sequence ID" value="NZ_JAGIYQ010000020.1"/>
</dbReference>